<dbReference type="SUPFAM" id="SSF159871">
    <property type="entry name" value="YdgH-like"/>
    <property type="match status" value="1"/>
</dbReference>
<evidence type="ECO:0000259" key="2">
    <source>
        <dbReference type="Pfam" id="PF07338"/>
    </source>
</evidence>
<dbReference type="Proteomes" id="UP000019586">
    <property type="component" value="Chromosome"/>
</dbReference>
<dbReference type="PANTHER" id="PTHR34156">
    <property type="entry name" value="OUTER MEMBRANE PROTEIN-RELATED-RELATED"/>
    <property type="match status" value="1"/>
</dbReference>
<dbReference type="HOGENOM" id="CLU_158602_3_0_6"/>
<keyword evidence="1" id="KW-0732">Signal</keyword>
<proteinExistence type="predicted"/>
<dbReference type="InterPro" id="IPR051096">
    <property type="entry name" value="BhsA/McbA_stress_biofilm_assoc"/>
</dbReference>
<dbReference type="Gene3D" id="3.30.1660.10">
    <property type="entry name" value="Flavin-binding protein dodecin"/>
    <property type="match status" value="1"/>
</dbReference>
<dbReference type="AlphaFoldDB" id="W8V6D4"/>
<organism evidence="3 4">
    <name type="scientific">Klebsiella pneumoniae 30684/NJST258_2</name>
    <dbReference type="NCBI Taxonomy" id="1420013"/>
    <lineage>
        <taxon>Bacteria</taxon>
        <taxon>Pseudomonadati</taxon>
        <taxon>Pseudomonadota</taxon>
        <taxon>Gammaproteobacteria</taxon>
        <taxon>Enterobacterales</taxon>
        <taxon>Enterobacteriaceae</taxon>
        <taxon>Klebsiella/Raoultella group</taxon>
        <taxon>Klebsiella</taxon>
        <taxon>Klebsiella pneumoniae complex</taxon>
    </lineage>
</organism>
<gene>
    <name evidence="3" type="ORF">KPNJ2_04995</name>
</gene>
<reference evidence="3 4" key="1">
    <citation type="journal article" date="2014" name="Proc. Natl. Acad. Sci. U.S.A.">
        <title>Molecular dissection of the evolution of carbapenem-resistant multilocus sequence type 258 Klebsiella pneumoniae.</title>
        <authorList>
            <person name="Deleo F.R."/>
            <person name="Chen L."/>
            <person name="Porcella S.F."/>
            <person name="Martens C.A."/>
            <person name="Kobayashi S.D."/>
            <person name="Porter A.R."/>
            <person name="Chavda K.D."/>
            <person name="Jacobs M.R."/>
            <person name="Mathema B."/>
            <person name="Olsen R.J."/>
            <person name="Bonomo R.A."/>
            <person name="Musser J.M."/>
            <person name="Kreiswirth B.N."/>
        </authorList>
    </citation>
    <scope>NUCLEOTIDE SEQUENCE [LARGE SCALE GENOMIC DNA]</scope>
    <source>
        <strain evidence="3">30684/NJST258_2</strain>
    </source>
</reference>
<evidence type="ECO:0000313" key="3">
    <source>
        <dbReference type="EMBL" id="AHM81767.1"/>
    </source>
</evidence>
<name>W8V6D4_KLEPN</name>
<evidence type="ECO:0000256" key="1">
    <source>
        <dbReference type="ARBA" id="ARBA00022729"/>
    </source>
</evidence>
<dbReference type="Pfam" id="PF07338">
    <property type="entry name" value="YdgH_BhsA-like"/>
    <property type="match status" value="1"/>
</dbReference>
<dbReference type="PANTHER" id="PTHR34156:SF4">
    <property type="entry name" value="INNER MEMBRANE PROTEIN"/>
    <property type="match status" value="1"/>
</dbReference>
<accession>W8V6D4</accession>
<feature type="domain" description="YdgH/BhsA/McbA-like" evidence="2">
    <location>
        <begin position="62"/>
        <end position="117"/>
    </location>
</feature>
<sequence length="118" mass="13017">MHNNVRPATWQDVSNGLPLGLREMELTMKRSFTLSSLLLTAATANTSAQSAEFASADCVTGLNEIGLISVTNLSGSQQDVEHAIARKADEQGASWYRIIQMYEEQQPDSWRVQAILYA</sequence>
<evidence type="ECO:0000313" key="4">
    <source>
        <dbReference type="Proteomes" id="UP000019586"/>
    </source>
</evidence>
<dbReference type="KEGG" id="kps:KPNJ2_04995"/>
<dbReference type="PATRIC" id="fig|1420013.3.peg.4682"/>
<dbReference type="InterPro" id="IPR010854">
    <property type="entry name" value="YdgH/BhsA/McbA-like_dom"/>
</dbReference>
<dbReference type="InterPro" id="IPR036275">
    <property type="entry name" value="YdgH-like_sf"/>
</dbReference>
<dbReference type="EMBL" id="CP006918">
    <property type="protein sequence ID" value="AHM81767.1"/>
    <property type="molecule type" value="Genomic_DNA"/>
</dbReference>
<dbReference type="InterPro" id="IPR025543">
    <property type="entry name" value="Dodecin-like"/>
</dbReference>
<protein>
    <recommendedName>
        <fullName evidence="2">YdgH/BhsA/McbA-like domain-containing protein</fullName>
    </recommendedName>
</protein>